<organism evidence="1 2">
    <name type="scientific">Sphingomonas melonis</name>
    <dbReference type="NCBI Taxonomy" id="152682"/>
    <lineage>
        <taxon>Bacteria</taxon>
        <taxon>Pseudomonadati</taxon>
        <taxon>Pseudomonadota</taxon>
        <taxon>Alphaproteobacteria</taxon>
        <taxon>Sphingomonadales</taxon>
        <taxon>Sphingomonadaceae</taxon>
        <taxon>Sphingomonas</taxon>
    </lineage>
</organism>
<dbReference type="PATRIC" id="fig|1549858.7.peg.3527"/>
<sequence>MVTAGRPPVWNPFPALASSAWTELLVFTSKDRATMPAAARNLLGLRGGEKWLADLAQPGVASLRGLADAEGLAAALGGSDIDPDLAIAAMDRFQVVSMSAEGRLSLSPSLLSHLDALVSGAVRLVVRQGSLTLLSERRWTAQREARAATLDRLVSKAASR</sequence>
<evidence type="ECO:0000313" key="1">
    <source>
        <dbReference type="EMBL" id="KIU26008.1"/>
    </source>
</evidence>
<accession>A0A0D1JXR7</accession>
<proteinExistence type="predicted"/>
<dbReference type="AlphaFoldDB" id="A0A0D1JXR7"/>
<evidence type="ECO:0000313" key="2">
    <source>
        <dbReference type="Proteomes" id="UP000033203"/>
    </source>
</evidence>
<reference evidence="1 2" key="1">
    <citation type="submission" date="2015-01" db="EMBL/GenBank/DDBJ databases">
        <title>Genome of Sphingomonas taxi strain 30a.</title>
        <authorList>
            <person name="Eevers N."/>
            <person name="Van Hamme J."/>
            <person name="Bottos E."/>
            <person name="Weyens N."/>
            <person name="Vangronsveld J."/>
        </authorList>
    </citation>
    <scope>NUCLEOTIDE SEQUENCE [LARGE SCALE GENOMIC DNA]</scope>
    <source>
        <strain evidence="1 2">30a</strain>
    </source>
</reference>
<name>A0A0D1JXR7_9SPHN</name>
<dbReference type="Proteomes" id="UP000033203">
    <property type="component" value="Unassembled WGS sequence"/>
</dbReference>
<comment type="caution">
    <text evidence="1">The sequence shown here is derived from an EMBL/GenBank/DDBJ whole genome shotgun (WGS) entry which is preliminary data.</text>
</comment>
<protein>
    <submittedName>
        <fullName evidence="1">Uncharacterized protein</fullName>
    </submittedName>
</protein>
<dbReference type="EMBL" id="JXTP01000090">
    <property type="protein sequence ID" value="KIU26008.1"/>
    <property type="molecule type" value="Genomic_DNA"/>
</dbReference>
<gene>
    <name evidence="1" type="ORF">SR41_16660</name>
</gene>